<sequence>MAAGNKSSQAGAPHKRRHKFNPKRGPKPHVLAQANRTVLRMVSVVVVAFLVVVAVQALW</sequence>
<keyword evidence="2" id="KW-1133">Transmembrane helix</keyword>
<feature type="compositionally biased region" description="Basic residues" evidence="1">
    <location>
        <begin position="13"/>
        <end position="27"/>
    </location>
</feature>
<feature type="transmembrane region" description="Helical" evidence="2">
    <location>
        <begin position="37"/>
        <end position="58"/>
    </location>
</feature>
<evidence type="ECO:0000313" key="3">
    <source>
        <dbReference type="EMBL" id="MBE1507918.1"/>
    </source>
</evidence>
<proteinExistence type="predicted"/>
<name>A0ABR9IXL4_RHIVS</name>
<accession>A0ABR9IXL4</accession>
<evidence type="ECO:0000313" key="4">
    <source>
        <dbReference type="Proteomes" id="UP000620262"/>
    </source>
</evidence>
<feature type="region of interest" description="Disordered" evidence="1">
    <location>
        <begin position="1"/>
        <end position="28"/>
    </location>
</feature>
<organism evidence="3 4">
    <name type="scientific">Rhizobium viscosum</name>
    <name type="common">Arthrobacter viscosus</name>
    <dbReference type="NCBI Taxonomy" id="1673"/>
    <lineage>
        <taxon>Bacteria</taxon>
        <taxon>Pseudomonadati</taxon>
        <taxon>Pseudomonadota</taxon>
        <taxon>Alphaproteobacteria</taxon>
        <taxon>Hyphomicrobiales</taxon>
        <taxon>Rhizobiaceae</taxon>
        <taxon>Rhizobium/Agrobacterium group</taxon>
        <taxon>Rhizobium</taxon>
    </lineage>
</organism>
<dbReference type="Proteomes" id="UP000620262">
    <property type="component" value="Unassembled WGS sequence"/>
</dbReference>
<keyword evidence="2" id="KW-0472">Membrane</keyword>
<feature type="compositionally biased region" description="Polar residues" evidence="1">
    <location>
        <begin position="1"/>
        <end position="10"/>
    </location>
</feature>
<reference evidence="3 4" key="1">
    <citation type="submission" date="2020-10" db="EMBL/GenBank/DDBJ databases">
        <title>Sequencing the genomes of 1000 actinobacteria strains.</title>
        <authorList>
            <person name="Klenk H.-P."/>
        </authorList>
    </citation>
    <scope>NUCLEOTIDE SEQUENCE [LARGE SCALE GENOMIC DNA]</scope>
    <source>
        <strain evidence="3 4">DSM 7307</strain>
    </source>
</reference>
<evidence type="ECO:0000256" key="2">
    <source>
        <dbReference type="SAM" id="Phobius"/>
    </source>
</evidence>
<protein>
    <submittedName>
        <fullName evidence="3">Uncharacterized protein</fullName>
    </submittedName>
</protein>
<comment type="caution">
    <text evidence="3">The sequence shown here is derived from an EMBL/GenBank/DDBJ whole genome shotgun (WGS) entry which is preliminary data.</text>
</comment>
<evidence type="ECO:0000256" key="1">
    <source>
        <dbReference type="SAM" id="MobiDB-lite"/>
    </source>
</evidence>
<keyword evidence="4" id="KW-1185">Reference proteome</keyword>
<dbReference type="EMBL" id="JADBEC010000002">
    <property type="protein sequence ID" value="MBE1507918.1"/>
    <property type="molecule type" value="Genomic_DNA"/>
</dbReference>
<gene>
    <name evidence="3" type="ORF">H4W29_005163</name>
</gene>
<keyword evidence="2" id="KW-0812">Transmembrane</keyword>